<keyword evidence="3 6" id="KW-0812">Transmembrane</keyword>
<keyword evidence="6" id="KW-0807">Transducer</keyword>
<evidence type="ECO:0000313" key="8">
    <source>
        <dbReference type="Proteomes" id="UP000075886"/>
    </source>
</evidence>
<protein>
    <recommendedName>
        <fullName evidence="6">Gustatory receptor</fullName>
    </recommendedName>
</protein>
<evidence type="ECO:0000256" key="6">
    <source>
        <dbReference type="RuleBase" id="RU363108"/>
    </source>
</evidence>
<feature type="transmembrane region" description="Helical" evidence="6">
    <location>
        <begin position="125"/>
        <end position="144"/>
    </location>
</feature>
<keyword evidence="4 6" id="KW-1133">Transmembrane helix</keyword>
<evidence type="ECO:0000256" key="3">
    <source>
        <dbReference type="ARBA" id="ARBA00022692"/>
    </source>
</evidence>
<reference evidence="8" key="1">
    <citation type="submission" date="2014-01" db="EMBL/GenBank/DDBJ databases">
        <title>The Genome Sequence of Anopheles farauti FAR1 (V2).</title>
        <authorList>
            <consortium name="The Broad Institute Genomics Platform"/>
            <person name="Neafsey D.E."/>
            <person name="Besansky N."/>
            <person name="Howell P."/>
            <person name="Walton C."/>
            <person name="Young S.K."/>
            <person name="Zeng Q."/>
            <person name="Gargeya S."/>
            <person name="Fitzgerald M."/>
            <person name="Haas B."/>
            <person name="Abouelleil A."/>
            <person name="Allen A.W."/>
            <person name="Alvarado L."/>
            <person name="Arachchi H.M."/>
            <person name="Berlin A.M."/>
            <person name="Chapman S.B."/>
            <person name="Gainer-Dewar J."/>
            <person name="Goldberg J."/>
            <person name="Griggs A."/>
            <person name="Gujja S."/>
            <person name="Hansen M."/>
            <person name="Howarth C."/>
            <person name="Imamovic A."/>
            <person name="Ireland A."/>
            <person name="Larimer J."/>
            <person name="McCowan C."/>
            <person name="Murphy C."/>
            <person name="Pearson M."/>
            <person name="Poon T.W."/>
            <person name="Priest M."/>
            <person name="Roberts A."/>
            <person name="Saif S."/>
            <person name="Shea T."/>
            <person name="Sisk P."/>
            <person name="Sykes S."/>
            <person name="Wortman J."/>
            <person name="Nusbaum C."/>
            <person name="Birren B."/>
        </authorList>
    </citation>
    <scope>NUCLEOTIDE SEQUENCE [LARGE SCALE GENOMIC DNA]</scope>
    <source>
        <strain evidence="8">FAR1</strain>
    </source>
</reference>
<dbReference type="Pfam" id="PF08395">
    <property type="entry name" value="7tm_7"/>
    <property type="match status" value="1"/>
</dbReference>
<keyword evidence="6" id="KW-0675">Receptor</keyword>
<dbReference type="GO" id="GO:0050909">
    <property type="term" value="P:sensory perception of taste"/>
    <property type="evidence" value="ECO:0007669"/>
    <property type="project" value="InterPro"/>
</dbReference>
<evidence type="ECO:0000256" key="1">
    <source>
        <dbReference type="ARBA" id="ARBA00004651"/>
    </source>
</evidence>
<comment type="subcellular location">
    <subcellularLocation>
        <location evidence="1 6">Cell membrane</location>
        <topology evidence="1 6">Multi-pass membrane protein</topology>
    </subcellularLocation>
</comment>
<comment type="function">
    <text evidence="6">Gustatory receptor which mediates acceptance or avoidance behavior, depending on its substrates.</text>
</comment>
<accession>A0A182QRS1</accession>
<feature type="transmembrane region" description="Helical" evidence="6">
    <location>
        <begin position="301"/>
        <end position="325"/>
    </location>
</feature>
<evidence type="ECO:0000256" key="2">
    <source>
        <dbReference type="ARBA" id="ARBA00022475"/>
    </source>
</evidence>
<dbReference type="AlphaFoldDB" id="A0A182QRS1"/>
<evidence type="ECO:0000256" key="4">
    <source>
        <dbReference type="ARBA" id="ARBA00022989"/>
    </source>
</evidence>
<dbReference type="Proteomes" id="UP000075886">
    <property type="component" value="Unassembled WGS sequence"/>
</dbReference>
<feature type="transmembrane region" description="Helical" evidence="6">
    <location>
        <begin position="346"/>
        <end position="366"/>
    </location>
</feature>
<evidence type="ECO:0000256" key="5">
    <source>
        <dbReference type="ARBA" id="ARBA00023136"/>
    </source>
</evidence>
<dbReference type="EnsemblMetazoa" id="AFAF015565-RA">
    <property type="protein sequence ID" value="AFAF015565-PA"/>
    <property type="gene ID" value="AFAF015565"/>
</dbReference>
<evidence type="ECO:0000313" key="7">
    <source>
        <dbReference type="EnsemblMetazoa" id="AFAF015565-PA"/>
    </source>
</evidence>
<dbReference type="VEuPathDB" id="VectorBase:AFAF015565"/>
<organism evidence="7 8">
    <name type="scientific">Anopheles farauti</name>
    <dbReference type="NCBI Taxonomy" id="69004"/>
    <lineage>
        <taxon>Eukaryota</taxon>
        <taxon>Metazoa</taxon>
        <taxon>Ecdysozoa</taxon>
        <taxon>Arthropoda</taxon>
        <taxon>Hexapoda</taxon>
        <taxon>Insecta</taxon>
        <taxon>Pterygota</taxon>
        <taxon>Neoptera</taxon>
        <taxon>Endopterygota</taxon>
        <taxon>Diptera</taxon>
        <taxon>Nematocera</taxon>
        <taxon>Culicoidea</taxon>
        <taxon>Culicidae</taxon>
        <taxon>Anophelinae</taxon>
        <taxon>Anopheles</taxon>
    </lineage>
</organism>
<comment type="caution">
    <text evidence="6">Lacks conserved residue(s) required for the propagation of feature annotation.</text>
</comment>
<reference evidence="7" key="2">
    <citation type="submission" date="2020-05" db="UniProtKB">
        <authorList>
            <consortium name="EnsemblMetazoa"/>
        </authorList>
    </citation>
    <scope>IDENTIFICATION</scope>
    <source>
        <strain evidence="7">FAR1</strain>
    </source>
</reference>
<sequence length="387" mass="42712">MLVTVVFQLCGLQAYAGPRSPFGSSLALLWCIGNCLVYVGALAYCLTERKWLFADSRTGIGINFIPFIKSAVTIVAHLAVLLEALLARGVYRGLDERLASVDGTLRGLTGVADFGGYRAQFRRKLLLFGALCCAIELGILAMVYDNPVQRTVWCLTVPSLVVIRLKHLHHAYHIDRLAARFGFLREQLETLVGTPHQPSTVGGNLHPSKMSTAAVVGGRWTFHQGKVLPPPKGPHKSHRTDRLRRAFVVKGTYLALWHASKDLNRCCVYSQLANLLQNFIQCTCDLYSMYSLLYLNQFDDIFGYILSVVATFSALGIVLAACENCKSQVALISQLLHKRRGDEVDLLAKMMAAAITTYMVIFIQFMPKEDATVTAAPSNSTLSPKLE</sequence>
<comment type="similarity">
    <text evidence="6">Belongs to the insect chemoreceptor superfamily. Gustatory receptor (GR) family.</text>
</comment>
<feature type="transmembrane region" description="Helical" evidence="6">
    <location>
        <begin position="26"/>
        <end position="47"/>
    </location>
</feature>
<name>A0A182QRS1_9DIPT</name>
<keyword evidence="5 6" id="KW-0472">Membrane</keyword>
<dbReference type="EMBL" id="AXCN02002064">
    <property type="status" value="NOT_ANNOTATED_CDS"/>
    <property type="molecule type" value="Genomic_DNA"/>
</dbReference>
<keyword evidence="8" id="KW-1185">Reference proteome</keyword>
<proteinExistence type="inferred from homology"/>
<dbReference type="GO" id="GO:0007165">
    <property type="term" value="P:signal transduction"/>
    <property type="evidence" value="ECO:0007669"/>
    <property type="project" value="UniProtKB-KW"/>
</dbReference>
<dbReference type="InterPro" id="IPR013604">
    <property type="entry name" value="7TM_chemorcpt"/>
</dbReference>
<keyword evidence="2 6" id="KW-1003">Cell membrane</keyword>
<dbReference type="GO" id="GO:0005886">
    <property type="term" value="C:plasma membrane"/>
    <property type="evidence" value="ECO:0007669"/>
    <property type="project" value="UniProtKB-SubCell"/>
</dbReference>
<dbReference type="STRING" id="69004.A0A182QRS1"/>